<name>A0A3S4QN79_STRAP</name>
<sequence length="116" mass="12634">MNNFKKIVVFVVTMLMAIFLVACSSKGDLDGTYTYKEDGASMMITINGNKGRVKIKAGDNNAALNLALNNIEFTIDRESKTFNFAGREDSQLYYSVSGNSLTVRGGGFGSVTLQKE</sequence>
<protein>
    <recommendedName>
        <fullName evidence="3">Lipoprotein</fullName>
    </recommendedName>
</protein>
<dbReference type="AlphaFoldDB" id="A0A3S4QN79"/>
<dbReference type="InterPro" id="IPR027279">
    <property type="entry name" value="D_amino_pept/lipop_sf"/>
</dbReference>
<dbReference type="RefSeq" id="WP_018543601.1">
    <property type="nucleotide sequence ID" value="NZ_AP018548.1"/>
</dbReference>
<evidence type="ECO:0000313" key="2">
    <source>
        <dbReference type="Proteomes" id="UP000278419"/>
    </source>
</evidence>
<organism evidence="1 2">
    <name type="scientific">Streptococcus anginosus</name>
    <dbReference type="NCBI Taxonomy" id="1328"/>
    <lineage>
        <taxon>Bacteria</taxon>
        <taxon>Bacillati</taxon>
        <taxon>Bacillota</taxon>
        <taxon>Bacilli</taxon>
        <taxon>Lactobacillales</taxon>
        <taxon>Streptococcaceae</taxon>
        <taxon>Streptococcus</taxon>
        <taxon>Streptococcus anginosus group</taxon>
    </lineage>
</organism>
<accession>A0A3S4QN79</accession>
<dbReference type="Gene3D" id="2.40.128.50">
    <property type="match status" value="1"/>
</dbReference>
<proteinExistence type="predicted"/>
<gene>
    <name evidence="1" type="ORF">NCTC10713_01746</name>
</gene>
<dbReference type="PROSITE" id="PS51257">
    <property type="entry name" value="PROKAR_LIPOPROTEIN"/>
    <property type="match status" value="1"/>
</dbReference>
<evidence type="ECO:0000313" key="1">
    <source>
        <dbReference type="EMBL" id="VED98739.1"/>
    </source>
</evidence>
<dbReference type="Proteomes" id="UP000278419">
    <property type="component" value="Chromosome"/>
</dbReference>
<evidence type="ECO:0008006" key="3">
    <source>
        <dbReference type="Google" id="ProtNLM"/>
    </source>
</evidence>
<dbReference type="EMBL" id="LR134283">
    <property type="protein sequence ID" value="VED98739.1"/>
    <property type="molecule type" value="Genomic_DNA"/>
</dbReference>
<dbReference type="GeneID" id="93964269"/>
<reference evidence="1 2" key="1">
    <citation type="submission" date="2018-12" db="EMBL/GenBank/DDBJ databases">
        <authorList>
            <consortium name="Pathogen Informatics"/>
        </authorList>
    </citation>
    <scope>NUCLEOTIDE SEQUENCE [LARGE SCALE GENOMIC DNA]</scope>
    <source>
        <strain evidence="1 2">NCTC10713</strain>
    </source>
</reference>